<comment type="caution">
    <text evidence="2">The sequence shown here is derived from an EMBL/GenBank/DDBJ whole genome shotgun (WGS) entry which is preliminary data.</text>
</comment>
<keyword evidence="3" id="KW-1185">Reference proteome</keyword>
<dbReference type="Proteomes" id="UP000826195">
    <property type="component" value="Unassembled WGS sequence"/>
</dbReference>
<comment type="similarity">
    <text evidence="1">Belongs to the UPF0598 family.</text>
</comment>
<dbReference type="InterPro" id="IPR028108">
    <property type="entry name" value="DUF4505"/>
</dbReference>
<sequence length="156" mass="18268">MMNILKYSRLIQISNTQSLVTYIQGQSPKSRIREYFYFINHQGMLFLDDARMKNFTSCFKDFLSYGYGEDSLMVSFEPNKLFMNIQTGKVYHPGPITANGIGLVRSKLGIELSSYFEFDNGENQAPTHFNWNGTRHSLEEQWYRDKLHLLKNNTEI</sequence>
<dbReference type="PANTHER" id="PTHR31449:SF3">
    <property type="entry name" value="UPF0598 PROTEIN C8ORF82"/>
    <property type="match status" value="1"/>
</dbReference>
<dbReference type="EMBL" id="JAHXZJ010001119">
    <property type="protein sequence ID" value="KAH0554424.1"/>
    <property type="molecule type" value="Genomic_DNA"/>
</dbReference>
<evidence type="ECO:0000313" key="3">
    <source>
        <dbReference type="Proteomes" id="UP000826195"/>
    </source>
</evidence>
<accession>A0AAV7INL3</accession>
<dbReference type="Pfam" id="PF14956">
    <property type="entry name" value="DUF4505"/>
    <property type="match status" value="1"/>
</dbReference>
<reference evidence="2 3" key="1">
    <citation type="journal article" date="2021" name="J. Hered.">
        <title>A chromosome-level genome assembly of the parasitoid wasp, Cotesia glomerata (Hymenoptera: Braconidae).</title>
        <authorList>
            <person name="Pinto B.J."/>
            <person name="Weis J.J."/>
            <person name="Gamble T."/>
            <person name="Ode P.J."/>
            <person name="Paul R."/>
            <person name="Zaspel J.M."/>
        </authorList>
    </citation>
    <scope>NUCLEOTIDE SEQUENCE [LARGE SCALE GENOMIC DNA]</scope>
    <source>
        <strain evidence="2">CgM1</strain>
    </source>
</reference>
<dbReference type="PANTHER" id="PTHR31449">
    <property type="entry name" value="UPF0598 PROTEIN C8ORF82"/>
    <property type="match status" value="1"/>
</dbReference>
<evidence type="ECO:0000313" key="2">
    <source>
        <dbReference type="EMBL" id="KAH0554424.1"/>
    </source>
</evidence>
<gene>
    <name evidence="2" type="ORF">KQX54_010584</name>
</gene>
<name>A0AAV7INL3_COTGL</name>
<protein>
    <submittedName>
        <fullName evidence="2">Uncharacterized protein</fullName>
    </submittedName>
</protein>
<evidence type="ECO:0000256" key="1">
    <source>
        <dbReference type="ARBA" id="ARBA00006322"/>
    </source>
</evidence>
<dbReference type="AlphaFoldDB" id="A0AAV7INL3"/>
<organism evidence="2 3">
    <name type="scientific">Cotesia glomerata</name>
    <name type="common">Lepidopteran parasitic wasp</name>
    <name type="synonym">Apanteles glomeratus</name>
    <dbReference type="NCBI Taxonomy" id="32391"/>
    <lineage>
        <taxon>Eukaryota</taxon>
        <taxon>Metazoa</taxon>
        <taxon>Ecdysozoa</taxon>
        <taxon>Arthropoda</taxon>
        <taxon>Hexapoda</taxon>
        <taxon>Insecta</taxon>
        <taxon>Pterygota</taxon>
        <taxon>Neoptera</taxon>
        <taxon>Endopterygota</taxon>
        <taxon>Hymenoptera</taxon>
        <taxon>Apocrita</taxon>
        <taxon>Ichneumonoidea</taxon>
        <taxon>Braconidae</taxon>
        <taxon>Microgastrinae</taxon>
        <taxon>Cotesia</taxon>
    </lineage>
</organism>
<proteinExistence type="inferred from homology"/>